<dbReference type="Gene3D" id="3.40.50.1240">
    <property type="entry name" value="Phosphoglycerate mutase-like"/>
    <property type="match status" value="1"/>
</dbReference>
<dbReference type="InterPro" id="IPR029033">
    <property type="entry name" value="His_PPase_superfam"/>
</dbReference>
<reference evidence="1" key="1">
    <citation type="submission" date="2022-08" db="EMBL/GenBank/DDBJ databases">
        <title>A Global Phylogenomic Analysis of the Shiitake Genus Lentinula.</title>
        <authorList>
            <consortium name="DOE Joint Genome Institute"/>
            <person name="Sierra-Patev S."/>
            <person name="Min B."/>
            <person name="Naranjo-Ortiz M."/>
            <person name="Looney B."/>
            <person name="Konkel Z."/>
            <person name="Slot J.C."/>
            <person name="Sakamoto Y."/>
            <person name="Steenwyk J.L."/>
            <person name="Rokas A."/>
            <person name="Carro J."/>
            <person name="Camarero S."/>
            <person name="Ferreira P."/>
            <person name="Molpeceres G."/>
            <person name="Ruiz-Duenas F.J."/>
            <person name="Serrano A."/>
            <person name="Henrissat B."/>
            <person name="Drula E."/>
            <person name="Hughes K.W."/>
            <person name="Mata J.L."/>
            <person name="Ishikawa N.K."/>
            <person name="Vargas-Isla R."/>
            <person name="Ushijima S."/>
            <person name="Smith C.A."/>
            <person name="Ahrendt S."/>
            <person name="Andreopoulos W."/>
            <person name="He G."/>
            <person name="Labutti K."/>
            <person name="Lipzen A."/>
            <person name="Ng V."/>
            <person name="Riley R."/>
            <person name="Sandor L."/>
            <person name="Barry K."/>
            <person name="Martinez A.T."/>
            <person name="Xiao Y."/>
            <person name="Gibbons J.G."/>
            <person name="Terashima K."/>
            <person name="Grigoriev I.V."/>
            <person name="Hibbett D.S."/>
        </authorList>
    </citation>
    <scope>NUCLEOTIDE SEQUENCE</scope>
    <source>
        <strain evidence="1">RHP3577 ss4</strain>
    </source>
</reference>
<evidence type="ECO:0008006" key="3">
    <source>
        <dbReference type="Google" id="ProtNLM"/>
    </source>
</evidence>
<protein>
    <recommendedName>
        <fullName evidence="3">Phosphoglycerate mutase-like protein</fullName>
    </recommendedName>
</protein>
<dbReference type="SUPFAM" id="SSF53254">
    <property type="entry name" value="Phosphoglycerate mutase-like"/>
    <property type="match status" value="1"/>
</dbReference>
<proteinExistence type="predicted"/>
<comment type="caution">
    <text evidence="1">The sequence shown here is derived from an EMBL/GenBank/DDBJ whole genome shotgun (WGS) entry which is preliminary data.</text>
</comment>
<dbReference type="EMBL" id="JANVFT010000073">
    <property type="protein sequence ID" value="KAJ4475816.1"/>
    <property type="molecule type" value="Genomic_DNA"/>
</dbReference>
<dbReference type="Proteomes" id="UP001150217">
    <property type="component" value="Unassembled WGS sequence"/>
</dbReference>
<keyword evidence="2" id="KW-1185">Reference proteome</keyword>
<accession>A0ABQ8V5M4</accession>
<sequence>MNKKEKSDSWDLFKHWGNLSPWYSNERGTFGLDSGPRTPDTCRVTGMHFWHRHGARYPTAWASFGGPADFAGMLHTRSRMIGLQRGIWRS</sequence>
<evidence type="ECO:0000313" key="2">
    <source>
        <dbReference type="Proteomes" id="UP001150217"/>
    </source>
</evidence>
<organism evidence="1 2">
    <name type="scientific">Lentinula lateritia</name>
    <dbReference type="NCBI Taxonomy" id="40482"/>
    <lineage>
        <taxon>Eukaryota</taxon>
        <taxon>Fungi</taxon>
        <taxon>Dikarya</taxon>
        <taxon>Basidiomycota</taxon>
        <taxon>Agaricomycotina</taxon>
        <taxon>Agaricomycetes</taxon>
        <taxon>Agaricomycetidae</taxon>
        <taxon>Agaricales</taxon>
        <taxon>Marasmiineae</taxon>
        <taxon>Omphalotaceae</taxon>
        <taxon>Lentinula</taxon>
    </lineage>
</organism>
<name>A0ABQ8V5M4_9AGAR</name>
<evidence type="ECO:0000313" key="1">
    <source>
        <dbReference type="EMBL" id="KAJ4475816.1"/>
    </source>
</evidence>
<gene>
    <name evidence="1" type="ORF">C8R41DRAFT_964937</name>
</gene>